<keyword evidence="10" id="KW-1185">Reference proteome</keyword>
<dbReference type="SUPFAM" id="SSF51445">
    <property type="entry name" value="(Trans)glycosidases"/>
    <property type="match status" value="1"/>
</dbReference>
<evidence type="ECO:0000256" key="2">
    <source>
        <dbReference type="ARBA" id="ARBA00012755"/>
    </source>
</evidence>
<evidence type="ECO:0000256" key="3">
    <source>
        <dbReference type="ARBA" id="ARBA00022801"/>
    </source>
</evidence>
<feature type="domain" description="Glycosyl-hydrolase 97 C-terminal oligomerisation" evidence="8">
    <location>
        <begin position="524"/>
        <end position="622"/>
    </location>
</feature>
<evidence type="ECO:0000259" key="7">
    <source>
        <dbReference type="Pfam" id="PF14508"/>
    </source>
</evidence>
<evidence type="ECO:0000259" key="6">
    <source>
        <dbReference type="Pfam" id="PF10566"/>
    </source>
</evidence>
<name>A0A8H5YL90_9HYPO</name>
<dbReference type="InterPro" id="IPR017853">
    <property type="entry name" value="GH"/>
</dbReference>
<dbReference type="InterPro" id="IPR052720">
    <property type="entry name" value="Glycosyl_hydrolase_97"/>
</dbReference>
<evidence type="ECO:0000259" key="8">
    <source>
        <dbReference type="Pfam" id="PF14509"/>
    </source>
</evidence>
<dbReference type="Proteomes" id="UP000544331">
    <property type="component" value="Unassembled WGS sequence"/>
</dbReference>
<evidence type="ECO:0000256" key="4">
    <source>
        <dbReference type="ARBA" id="ARBA00023295"/>
    </source>
</evidence>
<dbReference type="AlphaFoldDB" id="A0A8H5YL90"/>
<evidence type="ECO:0000256" key="1">
    <source>
        <dbReference type="ARBA" id="ARBA00001255"/>
    </source>
</evidence>
<dbReference type="InterPro" id="IPR019563">
    <property type="entry name" value="GH97_catalytic"/>
</dbReference>
<dbReference type="Gene3D" id="2.60.40.1180">
    <property type="entry name" value="Golgi alpha-mannosidase II"/>
    <property type="match status" value="1"/>
</dbReference>
<feature type="chain" id="PRO_5034111979" description="alpha-galactosidase" evidence="5">
    <location>
        <begin position="19"/>
        <end position="638"/>
    </location>
</feature>
<comment type="caution">
    <text evidence="9">The sequence shown here is derived from an EMBL/GenBank/DDBJ whole genome shotgun (WGS) entry which is preliminary data.</text>
</comment>
<feature type="domain" description="Glycosyl-hydrolase 97 catalytic" evidence="6">
    <location>
        <begin position="286"/>
        <end position="430"/>
    </location>
</feature>
<dbReference type="Pfam" id="PF10566">
    <property type="entry name" value="Glyco_hydro_97"/>
    <property type="match status" value="1"/>
</dbReference>
<dbReference type="EMBL" id="JAAOAN010000247">
    <property type="protein sequence ID" value="KAF5714307.1"/>
    <property type="molecule type" value="Genomic_DNA"/>
</dbReference>
<organism evidence="9 10">
    <name type="scientific">Fusarium mundagurra</name>
    <dbReference type="NCBI Taxonomy" id="1567541"/>
    <lineage>
        <taxon>Eukaryota</taxon>
        <taxon>Fungi</taxon>
        <taxon>Dikarya</taxon>
        <taxon>Ascomycota</taxon>
        <taxon>Pezizomycotina</taxon>
        <taxon>Sordariomycetes</taxon>
        <taxon>Hypocreomycetidae</taxon>
        <taxon>Hypocreales</taxon>
        <taxon>Nectriaceae</taxon>
        <taxon>Fusarium</taxon>
        <taxon>Fusarium fujikuroi species complex</taxon>
    </lineage>
</organism>
<dbReference type="GO" id="GO:0004557">
    <property type="term" value="F:alpha-galactosidase activity"/>
    <property type="evidence" value="ECO:0007669"/>
    <property type="project" value="UniProtKB-EC"/>
</dbReference>
<gene>
    <name evidence="9" type="ORF">FMUND_7430</name>
</gene>
<dbReference type="InterPro" id="IPR029483">
    <property type="entry name" value="GH97_C"/>
</dbReference>
<keyword evidence="4" id="KW-0326">Glycosidase</keyword>
<dbReference type="Pfam" id="PF14508">
    <property type="entry name" value="GH97_N"/>
    <property type="match status" value="1"/>
</dbReference>
<dbReference type="InterPro" id="IPR013785">
    <property type="entry name" value="Aldolase_TIM"/>
</dbReference>
<dbReference type="InterPro" id="IPR014718">
    <property type="entry name" value="GH-type_carb-bd"/>
</dbReference>
<comment type="catalytic activity">
    <reaction evidence="1">
        <text>Hydrolysis of terminal, non-reducing alpha-D-galactose residues in alpha-D-galactosides, including galactose oligosaccharides, galactomannans and galactolipids.</text>
        <dbReference type="EC" id="3.2.1.22"/>
    </reaction>
</comment>
<dbReference type="Gene3D" id="3.20.20.70">
    <property type="entry name" value="Aldolase class I"/>
    <property type="match status" value="1"/>
</dbReference>
<keyword evidence="5" id="KW-0732">Signal</keyword>
<dbReference type="InterPro" id="IPR013780">
    <property type="entry name" value="Glyco_hydro_b"/>
</dbReference>
<feature type="signal peptide" evidence="5">
    <location>
        <begin position="1"/>
        <end position="18"/>
    </location>
</feature>
<dbReference type="Pfam" id="PF14509">
    <property type="entry name" value="GH97_C"/>
    <property type="match status" value="1"/>
</dbReference>
<protein>
    <recommendedName>
        <fullName evidence="2">alpha-galactosidase</fullName>
        <ecNumber evidence="2">3.2.1.22</ecNumber>
    </recommendedName>
</protein>
<dbReference type="PANTHER" id="PTHR35803">
    <property type="entry name" value="GLUCAN 1,4-ALPHA-GLUCOSIDASE SUSB-RELATED"/>
    <property type="match status" value="1"/>
</dbReference>
<dbReference type="PANTHER" id="PTHR35803:SF2">
    <property type="entry name" value="RETAINING ALPHA-GALACTOSIDASE"/>
    <property type="match status" value="1"/>
</dbReference>
<keyword evidence="3 9" id="KW-0378">Hydrolase</keyword>
<dbReference type="GO" id="GO:0030246">
    <property type="term" value="F:carbohydrate binding"/>
    <property type="evidence" value="ECO:0007669"/>
    <property type="project" value="InterPro"/>
</dbReference>
<evidence type="ECO:0000313" key="10">
    <source>
        <dbReference type="Proteomes" id="UP000544331"/>
    </source>
</evidence>
<sequence length="638" mass="69839">MIWKQSSLLALAAVSANASPALVPRAGHWIVGLDPIQAVITQDDAGAFSFHCQTNGQTVVTASKIGFSTSLGDVGPEFQSCTALEQTEELIEYSTPVGRTASRSATYRTQSFQCQTTDGKDIQLDIRVGRDGCGFRTEVPDGQYQVTAESSSWTFAQNGATFLMDDSENTSYEGEWIQSDVATGLSDSRRVMMPYLADVGSVAADQWVLLIEADIDGRWQGSQLSHSDGSLNYTFYLAEGGVVKVQKAVFTPWRIAVVGDLPTLYKSHFDQDNHQPTNMTDVSWIKPGNVAWHWLPEPNAVYNLTRLEEYINVAALEKWPFVLIDEGWSVDTVTNLVQYAELQGIGVIIWYPSNQWNSTTDVASHIADMKSWGVKGAKIDFFLSDVQAIHVQEDYILSQMAEAQLMVNFHGCPPPRGMQRQWPHLMTVEAIRGDENGNSAFRHTVIPLTRGLIGSMDFTPSLYTAAGISYSDERQRQQSEQCSIGCGLAKAIVFESGWQHPGEKPEVIRSYPLAVRMYKELPSSWQDSDLLSGSYPGKAIVVGRRSDALNRHYFAGVFNGGEQTFDLKPTNLPTGKTFVLDVVHDSPGNDANRTAIERTIHTGIDSGSSISIPIKSNGGFTAIACETAGADGGCLSKA</sequence>
<proteinExistence type="predicted"/>
<reference evidence="9 10" key="1">
    <citation type="submission" date="2020-05" db="EMBL/GenBank/DDBJ databases">
        <title>Identification and distribution of gene clusters putatively required for synthesis of sphingolipid metabolism inhibitors in phylogenetically diverse species of the filamentous fungus Fusarium.</title>
        <authorList>
            <person name="Kim H.-S."/>
            <person name="Busman M."/>
            <person name="Brown D.W."/>
            <person name="Divon H."/>
            <person name="Uhlig S."/>
            <person name="Proctor R.H."/>
        </authorList>
    </citation>
    <scope>NUCLEOTIDE SEQUENCE [LARGE SCALE GENOMIC DNA]</scope>
    <source>
        <strain evidence="9 10">NRRL 66235</strain>
    </source>
</reference>
<dbReference type="Gene3D" id="2.70.98.10">
    <property type="match status" value="1"/>
</dbReference>
<evidence type="ECO:0000313" key="9">
    <source>
        <dbReference type="EMBL" id="KAF5714307.1"/>
    </source>
</evidence>
<dbReference type="EC" id="3.2.1.22" evidence="2"/>
<feature type="domain" description="Glycosyl-hydrolase 97 N-terminal" evidence="7">
    <location>
        <begin position="39"/>
        <end position="267"/>
    </location>
</feature>
<dbReference type="InterPro" id="IPR029486">
    <property type="entry name" value="GH97_N"/>
</dbReference>
<evidence type="ECO:0000256" key="5">
    <source>
        <dbReference type="SAM" id="SignalP"/>
    </source>
</evidence>
<accession>A0A8H5YL90</accession>
<dbReference type="OrthoDB" id="5129857at2759"/>